<evidence type="ECO:0000259" key="2">
    <source>
        <dbReference type="Pfam" id="PF00535"/>
    </source>
</evidence>
<dbReference type="CDD" id="cd04179">
    <property type="entry name" value="DPM_DPG-synthase_like"/>
    <property type="match status" value="1"/>
</dbReference>
<feature type="transmembrane region" description="Helical" evidence="1">
    <location>
        <begin position="234"/>
        <end position="258"/>
    </location>
</feature>
<proteinExistence type="predicted"/>
<gene>
    <name evidence="3" type="ORF">XM38_003070</name>
</gene>
<reference evidence="3 4" key="1">
    <citation type="journal article" date="2016" name="Biochim. Biophys. Acta">
        <title>Characterization of red-shifted phycobilisomes isolated from the chlorophyll f-containing cyanobacterium Halomicronema hongdechloris.</title>
        <authorList>
            <person name="Li Y."/>
            <person name="Lin Y."/>
            <person name="Garvey C.J."/>
            <person name="Birch D."/>
            <person name="Corkery R.W."/>
            <person name="Loughlin P.C."/>
            <person name="Scheer H."/>
            <person name="Willows R.D."/>
            <person name="Chen M."/>
        </authorList>
    </citation>
    <scope>NUCLEOTIDE SEQUENCE [LARGE SCALE GENOMIC DNA]</scope>
    <source>
        <strain evidence="3 4">C2206</strain>
    </source>
</reference>
<dbReference type="Proteomes" id="UP000191901">
    <property type="component" value="Chromosome"/>
</dbReference>
<dbReference type="KEGG" id="hhg:XM38_003070"/>
<dbReference type="Pfam" id="PF00535">
    <property type="entry name" value="Glycos_transf_2"/>
    <property type="match status" value="1"/>
</dbReference>
<keyword evidence="3" id="KW-0808">Transferase</keyword>
<dbReference type="InterPro" id="IPR001173">
    <property type="entry name" value="Glyco_trans_2-like"/>
</dbReference>
<evidence type="ECO:0000313" key="3">
    <source>
        <dbReference type="EMBL" id="ASC69380.1"/>
    </source>
</evidence>
<dbReference type="GO" id="GO:0047267">
    <property type="term" value="F:undecaprenyl-phosphate mannosyltransferase activity"/>
    <property type="evidence" value="ECO:0007669"/>
    <property type="project" value="UniProtKB-EC"/>
</dbReference>
<dbReference type="AlphaFoldDB" id="A0A1Z3HGF3"/>
<dbReference type="PANTHER" id="PTHR48090:SF7">
    <property type="entry name" value="RFBJ PROTEIN"/>
    <property type="match status" value="1"/>
</dbReference>
<evidence type="ECO:0000313" key="4">
    <source>
        <dbReference type="Proteomes" id="UP000191901"/>
    </source>
</evidence>
<dbReference type="Gene3D" id="3.90.550.10">
    <property type="entry name" value="Spore Coat Polysaccharide Biosynthesis Protein SpsA, Chain A"/>
    <property type="match status" value="1"/>
</dbReference>
<dbReference type="EC" id="2.4.1.54" evidence="3"/>
<keyword evidence="4" id="KW-1185">Reference proteome</keyword>
<organism evidence="3 4">
    <name type="scientific">Halomicronema hongdechloris C2206</name>
    <dbReference type="NCBI Taxonomy" id="1641165"/>
    <lineage>
        <taxon>Bacteria</taxon>
        <taxon>Bacillati</taxon>
        <taxon>Cyanobacteriota</taxon>
        <taxon>Cyanophyceae</taxon>
        <taxon>Nodosilineales</taxon>
        <taxon>Nodosilineaceae</taxon>
        <taxon>Halomicronema</taxon>
    </lineage>
</organism>
<name>A0A1Z3HGF3_9CYAN</name>
<dbReference type="PANTHER" id="PTHR48090">
    <property type="entry name" value="UNDECAPRENYL-PHOSPHATE 4-DEOXY-4-FORMAMIDO-L-ARABINOSE TRANSFERASE-RELATED"/>
    <property type="match status" value="1"/>
</dbReference>
<accession>A0A1Z3HGF3</accession>
<dbReference type="InterPro" id="IPR029044">
    <property type="entry name" value="Nucleotide-diphossugar_trans"/>
</dbReference>
<dbReference type="EMBL" id="CP021983">
    <property type="protein sequence ID" value="ASC69380.1"/>
    <property type="molecule type" value="Genomic_DNA"/>
</dbReference>
<feature type="transmembrane region" description="Helical" evidence="1">
    <location>
        <begin position="270"/>
        <end position="290"/>
    </location>
</feature>
<keyword evidence="3" id="KW-0328">Glycosyltransferase</keyword>
<dbReference type="STRING" id="1641165.XM38_15440"/>
<keyword evidence="1" id="KW-0472">Membrane</keyword>
<dbReference type="SUPFAM" id="SSF53448">
    <property type="entry name" value="Nucleotide-diphospho-sugar transferases"/>
    <property type="match status" value="1"/>
</dbReference>
<dbReference type="OrthoDB" id="9810303at2"/>
<dbReference type="InterPro" id="IPR050256">
    <property type="entry name" value="Glycosyltransferase_2"/>
</dbReference>
<feature type="domain" description="Glycosyltransferase 2-like" evidence="2">
    <location>
        <begin position="7"/>
        <end position="128"/>
    </location>
</feature>
<keyword evidence="1" id="KW-0812">Transmembrane</keyword>
<keyword evidence="1" id="KW-1133">Transmembrane helix</keyword>
<protein>
    <submittedName>
        <fullName evidence="3">Undecaprenyl-phosphate mannosyltransferase</fullName>
        <ecNumber evidence="3">2.4.1.54</ecNumber>
    </submittedName>
</protein>
<dbReference type="RefSeq" id="WP_080810718.1">
    <property type="nucleotide sequence ID" value="NZ_CP021983.2"/>
</dbReference>
<evidence type="ECO:0000256" key="1">
    <source>
        <dbReference type="SAM" id="Phobius"/>
    </source>
</evidence>
<sequence>MKLIIQIPCYNEEATLPITLGDLPRQVPGIDDVEWLIINDGSTDRTVEVAREWGVDHIVDFDHNRGLAKAFMAGLEASLKAGADIIVNTDADNQYYAGDIPRLVEPILAGQAEIVIGARPIQRIRHFSPVKKVLQKLGSWAVRMASRTSVADAPSGFRAISRQAALQLNVFNEYTYTLETIIQAGQRGMAVISVPVHTNDYLRPSRLVKSIVSYVQRSLLTILRIFVTYRPLQFFTILGAIPFSAGFLLGLRWLYFFLIVGSDRTRVPSLILTAILILIGVQLWVFGLVADLLSVNRKLLEDIQLRLRRNDIETERQRRLLQQQSSSLKVGRSGR</sequence>